<dbReference type="Proteomes" id="UP000054007">
    <property type="component" value="Unassembled WGS sequence"/>
</dbReference>
<dbReference type="OrthoDB" id="2534523at2759"/>
<evidence type="ECO:0000313" key="8">
    <source>
        <dbReference type="EMBL" id="KIY72763.1"/>
    </source>
</evidence>
<dbReference type="InterPro" id="IPR000432">
    <property type="entry name" value="DNA_mismatch_repair_MutS_C"/>
</dbReference>
<evidence type="ECO:0000313" key="9">
    <source>
        <dbReference type="Proteomes" id="UP000054007"/>
    </source>
</evidence>
<dbReference type="Pfam" id="PF05188">
    <property type="entry name" value="MutS_II"/>
    <property type="match status" value="1"/>
</dbReference>
<dbReference type="STRING" id="1314674.A0A0D7BQG0"/>
<dbReference type="Pfam" id="PF00488">
    <property type="entry name" value="MutS_V"/>
    <property type="match status" value="1"/>
</dbReference>
<dbReference type="SUPFAM" id="SSF52540">
    <property type="entry name" value="P-loop containing nucleoside triphosphate hydrolases"/>
    <property type="match status" value="1"/>
</dbReference>
<keyword evidence="5" id="KW-0238">DNA-binding</keyword>
<dbReference type="InterPro" id="IPR016151">
    <property type="entry name" value="DNA_mismatch_repair_MutS_N"/>
</dbReference>
<dbReference type="SUPFAM" id="SSF53150">
    <property type="entry name" value="DNA repair protein MutS, domain II"/>
    <property type="match status" value="1"/>
</dbReference>
<dbReference type="InterPro" id="IPR036678">
    <property type="entry name" value="MutS_con_dom_sf"/>
</dbReference>
<dbReference type="Pfam" id="PF05192">
    <property type="entry name" value="MutS_III"/>
    <property type="match status" value="1"/>
</dbReference>
<dbReference type="AlphaFoldDB" id="A0A0D7BQG0"/>
<dbReference type="InterPro" id="IPR007695">
    <property type="entry name" value="DNA_mismatch_repair_MutS-lik_N"/>
</dbReference>
<protein>
    <recommendedName>
        <fullName evidence="7">DNA mismatch repair proteins mutS family domain-containing protein</fullName>
    </recommendedName>
</protein>
<dbReference type="InterPro" id="IPR045076">
    <property type="entry name" value="MutS"/>
</dbReference>
<reference evidence="8 9" key="1">
    <citation type="journal article" date="2015" name="Fungal Genet. Biol.">
        <title>Evolution of novel wood decay mechanisms in Agaricales revealed by the genome sequences of Fistulina hepatica and Cylindrobasidium torrendii.</title>
        <authorList>
            <person name="Floudas D."/>
            <person name="Held B.W."/>
            <person name="Riley R."/>
            <person name="Nagy L.G."/>
            <person name="Koehler G."/>
            <person name="Ransdell A.S."/>
            <person name="Younus H."/>
            <person name="Chow J."/>
            <person name="Chiniquy J."/>
            <person name="Lipzen A."/>
            <person name="Tritt A."/>
            <person name="Sun H."/>
            <person name="Haridas S."/>
            <person name="LaButti K."/>
            <person name="Ohm R.A."/>
            <person name="Kues U."/>
            <person name="Blanchette R.A."/>
            <person name="Grigoriev I.V."/>
            <person name="Minto R.E."/>
            <person name="Hibbett D.S."/>
        </authorList>
    </citation>
    <scope>NUCLEOTIDE SEQUENCE [LARGE SCALE GENOMIC DNA]</scope>
    <source>
        <strain evidence="8 9">FP15055 ss-10</strain>
    </source>
</reference>
<dbReference type="SMART" id="SM00534">
    <property type="entry name" value="MUTSac"/>
    <property type="match status" value="1"/>
</dbReference>
<dbReference type="GO" id="GO:0140664">
    <property type="term" value="F:ATP-dependent DNA damage sensor activity"/>
    <property type="evidence" value="ECO:0007669"/>
    <property type="project" value="InterPro"/>
</dbReference>
<evidence type="ECO:0000256" key="5">
    <source>
        <dbReference type="ARBA" id="ARBA00023125"/>
    </source>
</evidence>
<dbReference type="InterPro" id="IPR036187">
    <property type="entry name" value="DNA_mismatch_repair_MutS_sf"/>
</dbReference>
<dbReference type="GO" id="GO:0005634">
    <property type="term" value="C:nucleus"/>
    <property type="evidence" value="ECO:0007669"/>
    <property type="project" value="TreeGrafter"/>
</dbReference>
<dbReference type="Gene3D" id="3.40.50.300">
    <property type="entry name" value="P-loop containing nucleotide triphosphate hydrolases"/>
    <property type="match status" value="1"/>
</dbReference>
<dbReference type="EMBL" id="KN880440">
    <property type="protein sequence ID" value="KIY72763.1"/>
    <property type="molecule type" value="Genomic_DNA"/>
</dbReference>
<dbReference type="PANTHER" id="PTHR11361">
    <property type="entry name" value="DNA MISMATCH REPAIR PROTEIN MUTS FAMILY MEMBER"/>
    <property type="match status" value="1"/>
</dbReference>
<dbReference type="Gene3D" id="1.10.1420.10">
    <property type="match status" value="2"/>
</dbReference>
<dbReference type="InterPro" id="IPR007696">
    <property type="entry name" value="DNA_mismatch_repair_MutS_core"/>
</dbReference>
<evidence type="ECO:0000256" key="4">
    <source>
        <dbReference type="ARBA" id="ARBA00022840"/>
    </source>
</evidence>
<organism evidence="8 9">
    <name type="scientific">Cylindrobasidium torrendii FP15055 ss-10</name>
    <dbReference type="NCBI Taxonomy" id="1314674"/>
    <lineage>
        <taxon>Eukaryota</taxon>
        <taxon>Fungi</taxon>
        <taxon>Dikarya</taxon>
        <taxon>Basidiomycota</taxon>
        <taxon>Agaricomycotina</taxon>
        <taxon>Agaricomycetes</taxon>
        <taxon>Agaricomycetidae</taxon>
        <taxon>Agaricales</taxon>
        <taxon>Marasmiineae</taxon>
        <taxon>Physalacriaceae</taxon>
        <taxon>Cylindrobasidium</taxon>
    </lineage>
</organism>
<dbReference type="GO" id="GO:0043504">
    <property type="term" value="P:mitochondrial DNA repair"/>
    <property type="evidence" value="ECO:0007669"/>
    <property type="project" value="TreeGrafter"/>
</dbReference>
<dbReference type="PROSITE" id="PS00486">
    <property type="entry name" value="DNA_MISMATCH_REPAIR_2"/>
    <property type="match status" value="1"/>
</dbReference>
<proteinExistence type="inferred from homology"/>
<dbReference type="PIRSF" id="PIRSF037677">
    <property type="entry name" value="DNA_mis_repair_Msh6"/>
    <property type="match status" value="1"/>
</dbReference>
<evidence type="ECO:0000256" key="6">
    <source>
        <dbReference type="ARBA" id="ARBA00023204"/>
    </source>
</evidence>
<dbReference type="GO" id="GO:0005739">
    <property type="term" value="C:mitochondrion"/>
    <property type="evidence" value="ECO:0007669"/>
    <property type="project" value="TreeGrafter"/>
</dbReference>
<keyword evidence="4" id="KW-0067">ATP-binding</keyword>
<evidence type="ECO:0000256" key="1">
    <source>
        <dbReference type="ARBA" id="ARBA00006271"/>
    </source>
</evidence>
<feature type="domain" description="DNA mismatch repair proteins mutS family" evidence="7">
    <location>
        <begin position="770"/>
        <end position="786"/>
    </location>
</feature>
<dbReference type="Gene3D" id="3.40.1170.10">
    <property type="entry name" value="DNA repair protein MutS, domain I"/>
    <property type="match status" value="1"/>
</dbReference>
<evidence type="ECO:0000259" key="7">
    <source>
        <dbReference type="PROSITE" id="PS00486"/>
    </source>
</evidence>
<gene>
    <name evidence="8" type="ORF">CYLTODRAFT_6570</name>
</gene>
<dbReference type="PANTHER" id="PTHR11361:SF34">
    <property type="entry name" value="DNA MISMATCH REPAIR PROTEIN MSH1, MITOCHONDRIAL"/>
    <property type="match status" value="1"/>
</dbReference>
<sequence>MLTCADDPTDELETLEDIEQPKKTLAREIRENLAKFPHCLLLTRVGQFYESYFDQAVEISQLLNIKLASRKWENQRIHMCGFPIAQLDRYLKILVEQNKRFVAMCEEFPRYQPQLGTRTFERRVTRIITPGTLIDESFLNQYENNYLLSIGTPNALLTDNDALIGLAWIDVSTGEFYTKSSTLECLRDDIARIGPREVVLDSRIPRTHPIIEALNEDKNFLSFISCDSVLAPPPTLPPDAPLEQVTDELVESSEPATSATTYTPEEALAIDFLTTFLKDHLLEHMPSLATPNRENVNNRMEIDSHTIKSLEIRENIREGGQKGSLLSTIKRTITTSGTRLLLRWLCSPSTSISEINSRLSLVQFFHARPFLREDLASVLGKIEDATRIAQKFSMGRGDVSDLLAIKNTTKTWALLRKQVETEKAIEERDRGEHFKATEWESLEKLMRRLADMEDLSTRIEKALHAEVVGSSQDPSAEEEEAMVEDGMARSWRYPTTKWKIRPEYSQTLKTLHTRLSRLLREKEQMESSLQMIYDAPSLTMRSSPGLGLHVHLAKAKRDSRRLDDDAAFVSIQTSNTTVSYLYPEWSRLGADIFDTSMRLVAEEKAAFEELRREVVLHAPMLRRNARIMDELDVTLSFANLAADMNFVRPILTEGNDFEVHNARHPSVELGLMTNGRMFTPNTLDMRENSQLQIITGPNMAGKSTLLRQTALIALLAQAGSFVPAGYARIGIVDKLFSRVGAKDDLFHDRSTFMVEMLETSEILRRATPRSLVIMDEVGRGTTIKDGLALAYATIHHLATVNQSRTLFATHFTELSDMLGYSEGNPSPAPFDSVSFFCTDVAEVENGRFAYSYRVRPGVSKDSHGLKVALLAGMPPH</sequence>
<keyword evidence="6" id="KW-0234">DNA repair</keyword>
<dbReference type="InterPro" id="IPR007860">
    <property type="entry name" value="DNA_mmatch_repair_MutS_con_dom"/>
</dbReference>
<dbReference type="SUPFAM" id="SSF48334">
    <property type="entry name" value="DNA repair protein MutS, domain III"/>
    <property type="match status" value="1"/>
</dbReference>
<dbReference type="SUPFAM" id="SSF55271">
    <property type="entry name" value="DNA repair protein MutS, domain I"/>
    <property type="match status" value="1"/>
</dbReference>
<keyword evidence="9" id="KW-1185">Reference proteome</keyword>
<comment type="similarity">
    <text evidence="1">Belongs to the DNA mismatch repair MutS family.</text>
</comment>
<dbReference type="GO" id="GO:0005524">
    <property type="term" value="F:ATP binding"/>
    <property type="evidence" value="ECO:0007669"/>
    <property type="project" value="UniProtKB-KW"/>
</dbReference>
<dbReference type="InterPro" id="IPR027417">
    <property type="entry name" value="P-loop_NTPase"/>
</dbReference>
<evidence type="ECO:0000256" key="2">
    <source>
        <dbReference type="ARBA" id="ARBA00022741"/>
    </source>
</evidence>
<accession>A0A0D7BQG0</accession>
<dbReference type="GO" id="GO:0006298">
    <property type="term" value="P:mismatch repair"/>
    <property type="evidence" value="ECO:0007669"/>
    <property type="project" value="InterPro"/>
</dbReference>
<keyword evidence="2" id="KW-0547">Nucleotide-binding</keyword>
<keyword evidence="3" id="KW-0227">DNA damage</keyword>
<evidence type="ECO:0000256" key="3">
    <source>
        <dbReference type="ARBA" id="ARBA00022763"/>
    </source>
</evidence>
<dbReference type="NCBIfam" id="NF003810">
    <property type="entry name" value="PRK05399.1"/>
    <property type="match status" value="1"/>
</dbReference>
<name>A0A0D7BQG0_9AGAR</name>
<dbReference type="InterPro" id="IPR017261">
    <property type="entry name" value="DNA_mismatch_repair_MutS/MSH"/>
</dbReference>
<dbReference type="SMART" id="SM00533">
    <property type="entry name" value="MUTSd"/>
    <property type="match status" value="1"/>
</dbReference>
<dbReference type="Pfam" id="PF01624">
    <property type="entry name" value="MutS_I"/>
    <property type="match status" value="1"/>
</dbReference>
<dbReference type="GO" id="GO:0030983">
    <property type="term" value="F:mismatched DNA binding"/>
    <property type="evidence" value="ECO:0007669"/>
    <property type="project" value="InterPro"/>
</dbReference>
<dbReference type="Gene3D" id="3.30.420.110">
    <property type="entry name" value="MutS, connector domain"/>
    <property type="match status" value="1"/>
</dbReference>